<protein>
    <recommendedName>
        <fullName evidence="4">Cyclin-dependent kinases regulatory subunit</fullName>
    </recommendedName>
</protein>
<dbReference type="PRINTS" id="PR00296">
    <property type="entry name" value="CYCLINKINASE"/>
</dbReference>
<evidence type="ECO:0000256" key="1">
    <source>
        <dbReference type="ARBA" id="ARBA00007782"/>
    </source>
</evidence>
<dbReference type="SMART" id="SM01084">
    <property type="entry name" value="CKS"/>
    <property type="match status" value="1"/>
</dbReference>
<dbReference type="Proteomes" id="UP000095280">
    <property type="component" value="Unplaced"/>
</dbReference>
<sequence>MAHYIDASTTEENLLSEKYRDDVVYEYRHCHLPKELLVYVPKNRVMTEDEWRGIGIQQSEGWVNYMVHQPEPHIILFRRPIAVAEAQAQKAAAAAAGGCCRHSGLLKLEWAE</sequence>
<name>A0A1I8FG21_9PLAT</name>
<organism evidence="5 6">
    <name type="scientific">Macrostomum lignano</name>
    <dbReference type="NCBI Taxonomy" id="282301"/>
    <lineage>
        <taxon>Eukaryota</taxon>
        <taxon>Metazoa</taxon>
        <taxon>Spiralia</taxon>
        <taxon>Lophotrochozoa</taxon>
        <taxon>Platyhelminthes</taxon>
        <taxon>Rhabditophora</taxon>
        <taxon>Macrostomorpha</taxon>
        <taxon>Macrostomida</taxon>
        <taxon>Macrostomidae</taxon>
        <taxon>Macrostomum</taxon>
    </lineage>
</organism>
<accession>A0A1I8FG21</accession>
<evidence type="ECO:0000256" key="2">
    <source>
        <dbReference type="ARBA" id="ARBA00022618"/>
    </source>
</evidence>
<proteinExistence type="inferred from homology"/>
<reference evidence="6" key="1">
    <citation type="submission" date="2016-11" db="UniProtKB">
        <authorList>
            <consortium name="WormBaseParasite"/>
        </authorList>
    </citation>
    <scope>IDENTIFICATION</scope>
</reference>
<dbReference type="PANTHER" id="PTHR23415">
    <property type="entry name" value="CYCLIN-DEPENDENT KINASES REGULATORY SUBUNIT/60S RIBOSOME SUBUNIT BIOGENESIS PROTEIN NIP7"/>
    <property type="match status" value="1"/>
</dbReference>
<keyword evidence="3 4" id="KW-0131">Cell cycle</keyword>
<comment type="function">
    <text evidence="4">Binds to the catalytic subunit of the cyclin dependent kinases and is essential for their biological function.</text>
</comment>
<dbReference type="GO" id="GO:0051301">
    <property type="term" value="P:cell division"/>
    <property type="evidence" value="ECO:0007669"/>
    <property type="project" value="UniProtKB-UniRule"/>
</dbReference>
<dbReference type="SUPFAM" id="SSF55637">
    <property type="entry name" value="Cell cycle regulatory proteins"/>
    <property type="match status" value="1"/>
</dbReference>
<evidence type="ECO:0000256" key="4">
    <source>
        <dbReference type="RuleBase" id="RU311113"/>
    </source>
</evidence>
<dbReference type="WBParaSite" id="maker-unitig_33426-snap-gene-0.1-mRNA-1">
    <property type="protein sequence ID" value="maker-unitig_33426-snap-gene-0.1-mRNA-1"/>
    <property type="gene ID" value="maker-unitig_33426-snap-gene-0.1"/>
</dbReference>
<dbReference type="InterPro" id="IPR000789">
    <property type="entry name" value="Cyclin-dep_kinase_reg-sub"/>
</dbReference>
<comment type="similarity">
    <text evidence="1 4">Belongs to the CKS family.</text>
</comment>
<evidence type="ECO:0000313" key="6">
    <source>
        <dbReference type="WBParaSite" id="maker-unitig_33426-snap-gene-0.1-mRNA-1"/>
    </source>
</evidence>
<dbReference type="FunFam" id="3.30.170.10:FF:000001">
    <property type="entry name" value="Cyclin-dependent kinases regulatory subunit"/>
    <property type="match status" value="1"/>
</dbReference>
<evidence type="ECO:0000256" key="3">
    <source>
        <dbReference type="ARBA" id="ARBA00023306"/>
    </source>
</evidence>
<dbReference type="Pfam" id="PF01111">
    <property type="entry name" value="CKS"/>
    <property type="match status" value="1"/>
</dbReference>
<dbReference type="GO" id="GO:0016538">
    <property type="term" value="F:cyclin-dependent protein serine/threonine kinase regulator activity"/>
    <property type="evidence" value="ECO:0007669"/>
    <property type="project" value="InterPro"/>
</dbReference>
<keyword evidence="5" id="KW-1185">Reference proteome</keyword>
<keyword evidence="2 4" id="KW-0132">Cell division</keyword>
<dbReference type="Gene3D" id="3.30.170.10">
    <property type="entry name" value="Cyclin-dependent kinase, regulatory subunit"/>
    <property type="match status" value="1"/>
</dbReference>
<dbReference type="InterPro" id="IPR036858">
    <property type="entry name" value="Cyclin-dep_kinase_reg-sub_sf"/>
</dbReference>
<evidence type="ECO:0000313" key="5">
    <source>
        <dbReference type="Proteomes" id="UP000095280"/>
    </source>
</evidence>
<dbReference type="AlphaFoldDB" id="A0A1I8FG21"/>